<reference evidence="6 7" key="3">
    <citation type="submission" date="2025-05" db="UniProtKB">
        <authorList>
            <consortium name="RefSeq"/>
        </authorList>
    </citation>
    <scope>IDENTIFICATION</scope>
    <source>
        <tissue evidence="6 7">Leaf</tissue>
    </source>
</reference>
<dbReference type="PANTHER" id="PTHR34373:SF9">
    <property type="entry name" value="SHUGOSHIN 2"/>
    <property type="match status" value="1"/>
</dbReference>
<feature type="compositionally biased region" description="Basic residues" evidence="3">
    <location>
        <begin position="383"/>
        <end position="393"/>
    </location>
</feature>
<dbReference type="GeneID" id="104734444"/>
<evidence type="ECO:0000256" key="2">
    <source>
        <dbReference type="ARBA" id="ARBA00022829"/>
    </source>
</evidence>
<reference evidence="5" key="2">
    <citation type="journal article" date="2014" name="Nat. Commun.">
        <title>The emerging biofuel crop Camelina sativa retains a highly undifferentiated hexaploid genome structure.</title>
        <authorList>
            <person name="Kagale S."/>
            <person name="Koh C."/>
            <person name="Nixon J."/>
            <person name="Bollina V."/>
            <person name="Clarke W.E."/>
            <person name="Tuteja R."/>
            <person name="Spillane C."/>
            <person name="Robinson S.J."/>
            <person name="Links M.G."/>
            <person name="Clarke C."/>
            <person name="Higgins E.E."/>
            <person name="Huebert T."/>
            <person name="Sharpe A.G."/>
            <person name="Parkin I.A."/>
        </authorList>
    </citation>
    <scope>NUCLEOTIDE SEQUENCE [LARGE SCALE GENOMIC DNA]</scope>
    <source>
        <strain evidence="5">r\DH55</strain>
    </source>
</reference>
<reference evidence="5" key="1">
    <citation type="journal article" date="1997" name="Nucleic Acids Res.">
        <title>tRNAscan-SE: a program for improved detection of transfer RNA genes in genomic sequence.</title>
        <authorList>
            <person name="Lowe T.M."/>
            <person name="Eddy S.R."/>
        </authorList>
    </citation>
    <scope>NUCLEOTIDE SEQUENCE [LARGE SCALE GENOMIC DNA]</scope>
    <source>
        <strain evidence="5">r\DH55</strain>
    </source>
</reference>
<evidence type="ECO:0000313" key="8">
    <source>
        <dbReference type="RefSeq" id="XP_019090494.1"/>
    </source>
</evidence>
<evidence type="ECO:0000256" key="3">
    <source>
        <dbReference type="SAM" id="MobiDB-lite"/>
    </source>
</evidence>
<evidence type="ECO:0000259" key="4">
    <source>
        <dbReference type="Pfam" id="PF07557"/>
    </source>
</evidence>
<protein>
    <submittedName>
        <fullName evidence="6 7">Shugoshin-1 isoform X1</fullName>
    </submittedName>
</protein>
<evidence type="ECO:0000256" key="1">
    <source>
        <dbReference type="ARBA" id="ARBA00010845"/>
    </source>
</evidence>
<feature type="compositionally biased region" description="Basic and acidic residues" evidence="3">
    <location>
        <begin position="371"/>
        <end position="382"/>
    </location>
</feature>
<gene>
    <name evidence="6 7 8" type="primary">LOC104734444</name>
</gene>
<organism evidence="5 8">
    <name type="scientific">Camelina sativa</name>
    <name type="common">False flax</name>
    <name type="synonym">Myagrum sativum</name>
    <dbReference type="NCBI Taxonomy" id="90675"/>
    <lineage>
        <taxon>Eukaryota</taxon>
        <taxon>Viridiplantae</taxon>
        <taxon>Streptophyta</taxon>
        <taxon>Embryophyta</taxon>
        <taxon>Tracheophyta</taxon>
        <taxon>Spermatophyta</taxon>
        <taxon>Magnoliopsida</taxon>
        <taxon>eudicotyledons</taxon>
        <taxon>Gunneridae</taxon>
        <taxon>Pentapetalae</taxon>
        <taxon>rosids</taxon>
        <taxon>malvids</taxon>
        <taxon>Brassicales</taxon>
        <taxon>Brassicaceae</taxon>
        <taxon>Camelineae</taxon>
        <taxon>Camelina</taxon>
    </lineage>
</organism>
<keyword evidence="2" id="KW-0159">Chromosome partition</keyword>
<sequence length="471" mass="53860">MVLTELSLDYSNRGLGSQKDPVKEMNREEMQQKENMLFSSQEFAQKLQKENMTLMKALAHRNKIVELSGIEFQKLRINLRSVQEKNLQLAQANSQMLAELNTSRDRLKELQHELGCKNALLKVKKQLEEETLPRTDHASQDKVLANASDGDCKTFQVHDMNQKDTKRKRTSRIKPSGSADVKPIHVNEKAKSKRRVSGVIDTTVIPEETCQTKDDIEKEVVSGEENQIIDNVVNKKFVLDAANPGKDSVHRKRQCTRRQSTRFDVQETEPTEKLLEMDAPKETNETARLSLRRRSARLRPEEAEPCKSFDEGIKVMETTKRRRLSSIQRSARFDIQVPEVSDSETLNADDARSLVIEESLGSRSEAVEEPSESRGDTKETNQKRRVSTRRQSRMGKSQTDEAIKEIATDPSLDNNVVQECDHETESKDKPKADENEGMTRRSSVGRPSRHAAEKVQSYKEVSRKVKMRRKC</sequence>
<dbReference type="PANTHER" id="PTHR34373">
    <property type="entry name" value="SHUGOSHIN 2"/>
    <property type="match status" value="1"/>
</dbReference>
<feature type="region of interest" description="Disordered" evidence="3">
    <location>
        <begin position="160"/>
        <end position="180"/>
    </location>
</feature>
<dbReference type="RefSeq" id="XP_019090494.1">
    <property type="nucleotide sequence ID" value="XM_019234949.1"/>
</dbReference>
<feature type="compositionally biased region" description="Basic and acidic residues" evidence="3">
    <location>
        <begin position="419"/>
        <end position="439"/>
    </location>
</feature>
<dbReference type="InterPro" id="IPR044693">
    <property type="entry name" value="SGO_plant"/>
</dbReference>
<feature type="compositionally biased region" description="Basic and acidic residues" evidence="3">
    <location>
        <begin position="450"/>
        <end position="463"/>
    </location>
</feature>
<keyword evidence="5" id="KW-1185">Reference proteome</keyword>
<dbReference type="RefSeq" id="XP_019090493.1">
    <property type="nucleotide sequence ID" value="XM_019234948.1"/>
</dbReference>
<feature type="domain" description="Shugoshin C-terminal" evidence="4">
    <location>
        <begin position="445"/>
        <end position="469"/>
    </location>
</feature>
<evidence type="ECO:0000313" key="6">
    <source>
        <dbReference type="RefSeq" id="XP_010452328.1"/>
    </source>
</evidence>
<evidence type="ECO:0000313" key="5">
    <source>
        <dbReference type="Proteomes" id="UP000694864"/>
    </source>
</evidence>
<proteinExistence type="inferred from homology"/>
<dbReference type="Proteomes" id="UP000694864">
    <property type="component" value="Chromosome 13"/>
</dbReference>
<evidence type="ECO:0000313" key="7">
    <source>
        <dbReference type="RefSeq" id="XP_019090493.1"/>
    </source>
</evidence>
<dbReference type="InterPro" id="IPR011515">
    <property type="entry name" value="Shugoshin_C"/>
</dbReference>
<accession>A0ABM1QUQ6</accession>
<feature type="compositionally biased region" description="Basic and acidic residues" evidence="3">
    <location>
        <begin position="398"/>
        <end position="407"/>
    </location>
</feature>
<comment type="similarity">
    <text evidence="1">Belongs to the shugoshin family.</text>
</comment>
<feature type="region of interest" description="Disordered" evidence="3">
    <location>
        <begin position="358"/>
        <end position="471"/>
    </location>
</feature>
<dbReference type="RefSeq" id="XP_010452328.1">
    <property type="nucleotide sequence ID" value="XM_010454026.2"/>
</dbReference>
<dbReference type="Pfam" id="PF07557">
    <property type="entry name" value="Shugoshin_C"/>
    <property type="match status" value="1"/>
</dbReference>
<name>A0ABM1QUQ6_CAMSA</name>